<dbReference type="PANTHER" id="PTHR11895:SF7">
    <property type="entry name" value="GLUTAMYL-TRNA(GLN) AMIDOTRANSFERASE SUBUNIT A, MITOCHONDRIAL"/>
    <property type="match status" value="1"/>
</dbReference>
<dbReference type="EMBL" id="UINC01006597">
    <property type="protein sequence ID" value="SVA28511.1"/>
    <property type="molecule type" value="Genomic_DNA"/>
</dbReference>
<proteinExistence type="predicted"/>
<feature type="region of interest" description="Disordered" evidence="1">
    <location>
        <begin position="397"/>
        <end position="423"/>
    </location>
</feature>
<evidence type="ECO:0000256" key="1">
    <source>
        <dbReference type="SAM" id="MobiDB-lite"/>
    </source>
</evidence>
<dbReference type="InterPro" id="IPR000120">
    <property type="entry name" value="Amidase"/>
</dbReference>
<name>A0A381ULA0_9ZZZZ</name>
<dbReference type="GO" id="GO:0003824">
    <property type="term" value="F:catalytic activity"/>
    <property type="evidence" value="ECO:0007669"/>
    <property type="project" value="InterPro"/>
</dbReference>
<dbReference type="InterPro" id="IPR020556">
    <property type="entry name" value="Amidase_CS"/>
</dbReference>
<gene>
    <name evidence="3" type="ORF">METZ01_LOCUS81365</name>
</gene>
<dbReference type="Gene3D" id="3.90.1300.10">
    <property type="entry name" value="Amidase signature (AS) domain"/>
    <property type="match status" value="1"/>
</dbReference>
<accession>A0A381ULA0</accession>
<protein>
    <recommendedName>
        <fullName evidence="2">Amidase domain-containing protein</fullName>
    </recommendedName>
</protein>
<sequence>MGKGEPADGSDDLARLDAVGLAEAIRKGDLSPVESVQAAIDRIERLDPQLNAVIHRQFEQALATAASPDLPNGPFRGVPILIKDLWAEEAGQPHHAGMKCLRDAGFTSDTDSHMVTRYKQAGFVIVGRTNTPELGLVATTEPHAYGPTRNPWDTDHSPGGSSGGAAAAVASGMVPAANASDGGGSIRIPAAMCGLVGLKPSRGRVSMGPNREEWGVSVQHVVCHTVRDAAAILDATAIPFPGDGVIAPDHGRPYDTQLGSETGRLTIGVLYDNHRVDVHPDCVAAVRRTADLLADLGHEVIDSHPKALNDVGWTEDLSGAFATNWAVGAALSVDHLGERLGRELTASDVEPGTWTMAGMGRGFSAFDYAQAQSVMARWRRALAAWWADGHDLLLTPTTSLPPPRLGELTPAEGEPLRGSQRSMPYATFTSPFNTTGQPAISLPLGASEGLPVGVQLVAAYGREDVLVDVGSQLERKVDWSQHRAPIHA</sequence>
<dbReference type="PANTHER" id="PTHR11895">
    <property type="entry name" value="TRANSAMIDASE"/>
    <property type="match status" value="1"/>
</dbReference>
<dbReference type="PROSITE" id="PS00571">
    <property type="entry name" value="AMIDASES"/>
    <property type="match status" value="1"/>
</dbReference>
<feature type="domain" description="Amidase" evidence="2">
    <location>
        <begin position="34"/>
        <end position="466"/>
    </location>
</feature>
<evidence type="ECO:0000259" key="2">
    <source>
        <dbReference type="Pfam" id="PF01425"/>
    </source>
</evidence>
<dbReference type="InterPro" id="IPR036928">
    <property type="entry name" value="AS_sf"/>
</dbReference>
<evidence type="ECO:0000313" key="3">
    <source>
        <dbReference type="EMBL" id="SVA28511.1"/>
    </source>
</evidence>
<dbReference type="InterPro" id="IPR023631">
    <property type="entry name" value="Amidase_dom"/>
</dbReference>
<organism evidence="3">
    <name type="scientific">marine metagenome</name>
    <dbReference type="NCBI Taxonomy" id="408172"/>
    <lineage>
        <taxon>unclassified sequences</taxon>
        <taxon>metagenomes</taxon>
        <taxon>ecological metagenomes</taxon>
    </lineage>
</organism>
<dbReference type="SUPFAM" id="SSF75304">
    <property type="entry name" value="Amidase signature (AS) enzymes"/>
    <property type="match status" value="1"/>
</dbReference>
<reference evidence="3" key="1">
    <citation type="submission" date="2018-05" db="EMBL/GenBank/DDBJ databases">
        <authorList>
            <person name="Lanie J.A."/>
            <person name="Ng W.-L."/>
            <person name="Kazmierczak K.M."/>
            <person name="Andrzejewski T.M."/>
            <person name="Davidsen T.M."/>
            <person name="Wayne K.J."/>
            <person name="Tettelin H."/>
            <person name="Glass J.I."/>
            <person name="Rusch D."/>
            <person name="Podicherti R."/>
            <person name="Tsui H.-C.T."/>
            <person name="Winkler M.E."/>
        </authorList>
    </citation>
    <scope>NUCLEOTIDE SEQUENCE</scope>
</reference>
<dbReference type="Pfam" id="PF01425">
    <property type="entry name" value="Amidase"/>
    <property type="match status" value="1"/>
</dbReference>
<dbReference type="AlphaFoldDB" id="A0A381ULA0"/>